<dbReference type="Gene3D" id="3.30.160.60">
    <property type="entry name" value="Classic Zinc Finger"/>
    <property type="match status" value="1"/>
</dbReference>
<comment type="subcellular location">
    <subcellularLocation>
        <location evidence="7">Cell inner membrane</location>
        <topology evidence="7">Single-pass membrane protein</topology>
    </subcellularLocation>
</comment>
<dbReference type="NCBIfam" id="TIGR00247">
    <property type="entry name" value="endolytic transglycosylase MltG"/>
    <property type="match status" value="1"/>
</dbReference>
<dbReference type="GO" id="GO:0005886">
    <property type="term" value="C:plasma membrane"/>
    <property type="evidence" value="ECO:0007669"/>
    <property type="project" value="UniProtKB-SubCell"/>
</dbReference>
<dbReference type="KEGG" id="smaa:IT774_09345"/>
<evidence type="ECO:0000256" key="5">
    <source>
        <dbReference type="ARBA" id="ARBA00023239"/>
    </source>
</evidence>
<dbReference type="FunFam" id="3.30.160.60:FF:000242">
    <property type="entry name" value="Endolytic murein transglycosylase"/>
    <property type="match status" value="1"/>
</dbReference>
<dbReference type="AlphaFoldDB" id="A0A7S9HBU6"/>
<sequence length="338" mass="37568">MTRFKAMLAVLLTISIVAIGGIYFLFQQRSVPLNLTTPSLITIAKGSSAHRVLKQLEQQSMLPVHPLVGKIWLKVGLLEPRVKAGTYKLQPGMTVSEAFSQFNRAEEAQFSISLIDGLTFSQWQQILSSHPYVEDDLTPEKLNELSKVWAEQTGTAPPSLEGLFLADTYQFTYQTRASQILRRAMLAMSDLLASQWPQRAADIPLKSAYEALILASIIEKETAVPAERAEIAGVFSNRLHQNMRLQTDPTVIYGIGESFDGNLTRAHLREKTAYNTYVIRGLPPTPIAMAGRPAIRAALQPATTEALYFVARGDGSHQFSTTLQQHNAAVRKYQLQNR</sequence>
<accession>A0A7S9HBU6</accession>
<keyword evidence="1 7" id="KW-1003">Cell membrane</keyword>
<dbReference type="GO" id="GO:0008932">
    <property type="term" value="F:lytic endotransglycosylase activity"/>
    <property type="evidence" value="ECO:0007669"/>
    <property type="project" value="UniProtKB-UniRule"/>
</dbReference>
<dbReference type="RefSeq" id="WP_195809556.1">
    <property type="nucleotide sequence ID" value="NZ_CP064795.1"/>
</dbReference>
<dbReference type="EMBL" id="CP064795">
    <property type="protein sequence ID" value="QPG04460.1"/>
    <property type="molecule type" value="Genomic_DNA"/>
</dbReference>
<dbReference type="Pfam" id="PF02618">
    <property type="entry name" value="YceG"/>
    <property type="match status" value="1"/>
</dbReference>
<comment type="similarity">
    <text evidence="7">Belongs to the transglycosylase MltG family.</text>
</comment>
<proteinExistence type="inferred from homology"/>
<dbReference type="GO" id="GO:0071555">
    <property type="term" value="P:cell wall organization"/>
    <property type="evidence" value="ECO:0007669"/>
    <property type="project" value="UniProtKB-KW"/>
</dbReference>
<evidence type="ECO:0000256" key="7">
    <source>
        <dbReference type="HAMAP-Rule" id="MF_02065"/>
    </source>
</evidence>
<evidence type="ECO:0000256" key="2">
    <source>
        <dbReference type="ARBA" id="ARBA00022692"/>
    </source>
</evidence>
<keyword evidence="2 7" id="KW-0812">Transmembrane</keyword>
<dbReference type="EC" id="4.2.2.29" evidence="7"/>
<dbReference type="CDD" id="cd08010">
    <property type="entry name" value="MltG_like"/>
    <property type="match status" value="1"/>
</dbReference>
<comment type="catalytic activity">
    <reaction evidence="7">
        <text>a peptidoglycan chain = a peptidoglycan chain with N-acetyl-1,6-anhydromuramyl-[peptide] at the reducing end + a peptidoglycan chain with N-acetylglucosamine at the non-reducing end.</text>
        <dbReference type="EC" id="4.2.2.29"/>
    </reaction>
</comment>
<protein>
    <recommendedName>
        <fullName evidence="7">Endolytic murein transglycosylase</fullName>
        <ecNumber evidence="7">4.2.2.29</ecNumber>
    </recommendedName>
    <alternativeName>
        <fullName evidence="7">Peptidoglycan lytic transglycosylase</fullName>
    </alternativeName>
    <alternativeName>
        <fullName evidence="7">Peptidoglycan polymerization terminase</fullName>
    </alternativeName>
</protein>
<dbReference type="Proteomes" id="UP000595095">
    <property type="component" value="Chromosome"/>
</dbReference>
<keyword evidence="9" id="KW-1185">Reference proteome</keyword>
<dbReference type="Gene3D" id="3.30.1490.480">
    <property type="entry name" value="Endolytic murein transglycosylase"/>
    <property type="match status" value="1"/>
</dbReference>
<keyword evidence="6 7" id="KW-0961">Cell wall biogenesis/degradation</keyword>
<evidence type="ECO:0000256" key="3">
    <source>
        <dbReference type="ARBA" id="ARBA00022989"/>
    </source>
</evidence>
<keyword evidence="5 7" id="KW-0456">Lyase</keyword>
<name>A0A7S9HBU6_9ALTE</name>
<evidence type="ECO:0000256" key="1">
    <source>
        <dbReference type="ARBA" id="ARBA00022475"/>
    </source>
</evidence>
<keyword evidence="3 7" id="KW-1133">Transmembrane helix</keyword>
<feature type="site" description="Important for catalytic activity" evidence="7">
    <location>
        <position position="221"/>
    </location>
</feature>
<comment type="function">
    <text evidence="7">Functions as a peptidoglycan terminase that cleaves nascent peptidoglycan strands endolytically to terminate their elongation.</text>
</comment>
<gene>
    <name evidence="7 8" type="primary">mltG</name>
    <name evidence="8" type="ORF">IT774_09345</name>
</gene>
<dbReference type="InterPro" id="IPR003770">
    <property type="entry name" value="MLTG-like"/>
</dbReference>
<dbReference type="GO" id="GO:0009252">
    <property type="term" value="P:peptidoglycan biosynthetic process"/>
    <property type="evidence" value="ECO:0007669"/>
    <property type="project" value="UniProtKB-UniRule"/>
</dbReference>
<dbReference type="PANTHER" id="PTHR30518:SF2">
    <property type="entry name" value="ENDOLYTIC MUREIN TRANSGLYCOSYLASE"/>
    <property type="match status" value="1"/>
</dbReference>
<dbReference type="PANTHER" id="PTHR30518">
    <property type="entry name" value="ENDOLYTIC MUREIN TRANSGLYCOSYLASE"/>
    <property type="match status" value="1"/>
</dbReference>
<feature type="transmembrane region" description="Helical" evidence="7">
    <location>
        <begin position="7"/>
        <end position="26"/>
    </location>
</feature>
<evidence type="ECO:0000313" key="8">
    <source>
        <dbReference type="EMBL" id="QPG04460.1"/>
    </source>
</evidence>
<evidence type="ECO:0000256" key="4">
    <source>
        <dbReference type="ARBA" id="ARBA00023136"/>
    </source>
</evidence>
<dbReference type="HAMAP" id="MF_02065">
    <property type="entry name" value="MltG"/>
    <property type="match status" value="1"/>
</dbReference>
<evidence type="ECO:0000256" key="6">
    <source>
        <dbReference type="ARBA" id="ARBA00023316"/>
    </source>
</evidence>
<evidence type="ECO:0000313" key="9">
    <source>
        <dbReference type="Proteomes" id="UP000595095"/>
    </source>
</evidence>
<keyword evidence="7" id="KW-0997">Cell inner membrane</keyword>
<reference evidence="8 9" key="1">
    <citation type="submission" date="2020-11" db="EMBL/GenBank/DDBJ databases">
        <title>Complete genome sequence for Salinimonas sp. strain G2-b.</title>
        <authorList>
            <person name="Park S.-J."/>
        </authorList>
    </citation>
    <scope>NUCLEOTIDE SEQUENCE [LARGE SCALE GENOMIC DNA]</scope>
    <source>
        <strain evidence="8 9">G2-b</strain>
    </source>
</reference>
<organism evidence="8 9">
    <name type="scientific">Salinimonas marina</name>
    <dbReference type="NCBI Taxonomy" id="2785918"/>
    <lineage>
        <taxon>Bacteria</taxon>
        <taxon>Pseudomonadati</taxon>
        <taxon>Pseudomonadota</taxon>
        <taxon>Gammaproteobacteria</taxon>
        <taxon>Alteromonadales</taxon>
        <taxon>Alteromonadaceae</taxon>
        <taxon>Alteromonas/Salinimonas group</taxon>
        <taxon>Salinimonas</taxon>
    </lineage>
</organism>
<keyword evidence="4 7" id="KW-0472">Membrane</keyword>